<dbReference type="Pfam" id="PF08241">
    <property type="entry name" value="Methyltransf_11"/>
    <property type="match status" value="1"/>
</dbReference>
<gene>
    <name evidence="2" type="ordered locus">Dde_0009</name>
</gene>
<dbReference type="HOGENOM" id="CLU_037990_14_0_7"/>
<accession>Q317R6</accession>
<evidence type="ECO:0000259" key="1">
    <source>
        <dbReference type="Pfam" id="PF08241"/>
    </source>
</evidence>
<dbReference type="AlphaFoldDB" id="Q317R6"/>
<dbReference type="Gene3D" id="3.40.50.150">
    <property type="entry name" value="Vaccinia Virus protein VP39"/>
    <property type="match status" value="1"/>
</dbReference>
<keyword evidence="2" id="KW-0489">Methyltransferase</keyword>
<sequence>MWDEKHVQRYEAWYAGKAGSFALRQEKRLLENLISGWPRRGRSLLEVGCGPGYFLEMFWEAGLDVTGLDRSLAMLDAARARMGNRARLDVGNGEHLPYEDNRFDYVALLASLEFMENPQAALEEAIRVAARGVVVGFLNSWSLYYALSGRKRCPASGTLQAAQWYSPYRIRAMLREAAGNKPMTLRSVLPGPVVTWRDVLIFRLCNGWVSPLPFGGFAAVRLDLVNIAPVTPIMAKAKSVKPVPSG</sequence>
<dbReference type="SUPFAM" id="SSF53335">
    <property type="entry name" value="S-adenosyl-L-methionine-dependent methyltransferases"/>
    <property type="match status" value="1"/>
</dbReference>
<dbReference type="PANTHER" id="PTHR43591">
    <property type="entry name" value="METHYLTRANSFERASE"/>
    <property type="match status" value="1"/>
</dbReference>
<keyword evidence="2" id="KW-0808">Transferase</keyword>
<reference evidence="2 3" key="1">
    <citation type="journal article" date="2011" name="J. Bacteriol.">
        <title>Complete genome sequence and updated annotation of Desulfovibrio alaskensis G20.</title>
        <authorList>
            <person name="Hauser L.J."/>
            <person name="Land M.L."/>
            <person name="Brown S.D."/>
            <person name="Larimer F."/>
            <person name="Keller K.L."/>
            <person name="Rapp-Giles B.J."/>
            <person name="Price M.N."/>
            <person name="Lin M."/>
            <person name="Bruce D.C."/>
            <person name="Detter J.C."/>
            <person name="Tapia R."/>
            <person name="Han C.S."/>
            <person name="Goodwin L.A."/>
            <person name="Cheng J.F."/>
            <person name="Pitluck S."/>
            <person name="Copeland A."/>
            <person name="Lucas S."/>
            <person name="Nolan M."/>
            <person name="Lapidus A.L."/>
            <person name="Palumbo A.V."/>
            <person name="Wall J.D."/>
        </authorList>
    </citation>
    <scope>NUCLEOTIDE SEQUENCE [LARGE SCALE GENOMIC DNA]</scope>
    <source>
        <strain evidence="3">ATCC BAA 1058 / DSM 17464 / G20</strain>
    </source>
</reference>
<evidence type="ECO:0000313" key="3">
    <source>
        <dbReference type="Proteomes" id="UP000002710"/>
    </source>
</evidence>
<dbReference type="STRING" id="207559.Dde_0009"/>
<proteinExistence type="predicted"/>
<name>Q317R6_OLEA2</name>
<evidence type="ECO:0000313" key="2">
    <source>
        <dbReference type="EMBL" id="ABB36810.1"/>
    </source>
</evidence>
<dbReference type="InterPro" id="IPR029063">
    <property type="entry name" value="SAM-dependent_MTases_sf"/>
</dbReference>
<dbReference type="KEGG" id="dde:Dde_0009"/>
<keyword evidence="3" id="KW-1185">Reference proteome</keyword>
<dbReference type="EMBL" id="CP000112">
    <property type="protein sequence ID" value="ABB36810.1"/>
    <property type="molecule type" value="Genomic_DNA"/>
</dbReference>
<protein>
    <submittedName>
        <fullName evidence="2">Methyltransferase type 11</fullName>
    </submittedName>
</protein>
<dbReference type="GO" id="GO:0032259">
    <property type="term" value="P:methylation"/>
    <property type="evidence" value="ECO:0007669"/>
    <property type="project" value="UniProtKB-KW"/>
</dbReference>
<organism evidence="2 3">
    <name type="scientific">Oleidesulfovibrio alaskensis (strain ATCC BAA-1058 / DSM 17464 / G20)</name>
    <name type="common">Desulfovibrio alaskensis</name>
    <dbReference type="NCBI Taxonomy" id="207559"/>
    <lineage>
        <taxon>Bacteria</taxon>
        <taxon>Pseudomonadati</taxon>
        <taxon>Thermodesulfobacteriota</taxon>
        <taxon>Desulfovibrionia</taxon>
        <taxon>Desulfovibrionales</taxon>
        <taxon>Desulfovibrionaceae</taxon>
        <taxon>Oleidesulfovibrio</taxon>
    </lineage>
</organism>
<dbReference type="eggNOG" id="COG2226">
    <property type="taxonomic scope" value="Bacteria"/>
</dbReference>
<dbReference type="RefSeq" id="WP_011366210.1">
    <property type="nucleotide sequence ID" value="NC_007519.1"/>
</dbReference>
<dbReference type="Proteomes" id="UP000002710">
    <property type="component" value="Chromosome"/>
</dbReference>
<dbReference type="GO" id="GO:0008757">
    <property type="term" value="F:S-adenosylmethionine-dependent methyltransferase activity"/>
    <property type="evidence" value="ECO:0007669"/>
    <property type="project" value="InterPro"/>
</dbReference>
<feature type="domain" description="Methyltransferase type 11" evidence="1">
    <location>
        <begin position="45"/>
        <end position="132"/>
    </location>
</feature>
<dbReference type="CDD" id="cd02440">
    <property type="entry name" value="AdoMet_MTases"/>
    <property type="match status" value="1"/>
</dbReference>
<dbReference type="InterPro" id="IPR013216">
    <property type="entry name" value="Methyltransf_11"/>
</dbReference>